<keyword evidence="1 5" id="KW-0032">Aminotransferase</keyword>
<comment type="cofactor">
    <cofactor evidence="5">
        <name>pyridoxal 5'-phosphate</name>
        <dbReference type="ChEBI" id="CHEBI:597326"/>
    </cofactor>
    <text evidence="5">Binds 1 pyridoxal phosphate per subunit.</text>
</comment>
<dbReference type="InterPro" id="IPR049704">
    <property type="entry name" value="Aminotrans_3_PPA_site"/>
</dbReference>
<dbReference type="PROSITE" id="PS00600">
    <property type="entry name" value="AA_TRANSFER_CLASS_3"/>
    <property type="match status" value="1"/>
</dbReference>
<proteinExistence type="inferred from homology"/>
<dbReference type="EMBL" id="SLWV01000023">
    <property type="protein sequence ID" value="TCO71062.1"/>
    <property type="molecule type" value="Genomic_DNA"/>
</dbReference>
<feature type="binding site" evidence="5">
    <location>
        <begin position="214"/>
        <end position="217"/>
    </location>
    <ligand>
        <name>pyridoxal 5'-phosphate</name>
        <dbReference type="ChEBI" id="CHEBI:597326"/>
    </ligand>
</feature>
<dbReference type="PANTHER" id="PTHR11986:SF79">
    <property type="entry name" value="ACETYLORNITHINE AMINOTRANSFERASE, MITOCHONDRIAL"/>
    <property type="match status" value="1"/>
</dbReference>
<dbReference type="PANTHER" id="PTHR11986">
    <property type="entry name" value="AMINOTRANSFERASE CLASS III"/>
    <property type="match status" value="1"/>
</dbReference>
<comment type="caution">
    <text evidence="6">The sequence shown here is derived from an EMBL/GenBank/DDBJ whole genome shotgun (WGS) entry which is preliminary data.</text>
</comment>
<dbReference type="NCBIfam" id="NF002325">
    <property type="entry name" value="PRK01278.1"/>
    <property type="match status" value="1"/>
</dbReference>
<dbReference type="AlphaFoldDB" id="A0A4R2KFE3"/>
<organism evidence="6 7">
    <name type="scientific">Marinisporobacter balticus</name>
    <dbReference type="NCBI Taxonomy" id="2018667"/>
    <lineage>
        <taxon>Bacteria</taxon>
        <taxon>Bacillati</taxon>
        <taxon>Bacillota</taxon>
        <taxon>Clostridia</taxon>
        <taxon>Peptostreptococcales</taxon>
        <taxon>Thermotaleaceae</taxon>
        <taxon>Marinisporobacter</taxon>
    </lineage>
</organism>
<reference evidence="6 7" key="1">
    <citation type="submission" date="2019-03" db="EMBL/GenBank/DDBJ databases">
        <title>Genomic Encyclopedia of Type Strains, Phase IV (KMG-IV): sequencing the most valuable type-strain genomes for metagenomic binning, comparative biology and taxonomic classification.</title>
        <authorList>
            <person name="Goeker M."/>
        </authorList>
    </citation>
    <scope>NUCLEOTIDE SEQUENCE [LARGE SCALE GENOMIC DNA]</scope>
    <source>
        <strain evidence="6 7">DSM 102940</strain>
    </source>
</reference>
<evidence type="ECO:0000256" key="2">
    <source>
        <dbReference type="ARBA" id="ARBA00022605"/>
    </source>
</evidence>
<comment type="subunit">
    <text evidence="5">Homodimer.</text>
</comment>
<gene>
    <name evidence="5" type="primary">argD</name>
    <name evidence="6" type="ORF">EV214_12350</name>
</gene>
<dbReference type="GO" id="GO:0042802">
    <property type="term" value="F:identical protein binding"/>
    <property type="evidence" value="ECO:0007669"/>
    <property type="project" value="TreeGrafter"/>
</dbReference>
<dbReference type="HAMAP" id="MF_01107">
    <property type="entry name" value="ArgD_aminotrans_3"/>
    <property type="match status" value="1"/>
</dbReference>
<accession>A0A4R2KFE3</accession>
<dbReference type="InterPro" id="IPR050103">
    <property type="entry name" value="Class-III_PLP-dep_AT"/>
</dbReference>
<name>A0A4R2KFE3_9FIRM</name>
<dbReference type="UniPathway" id="UPA00068">
    <property type="reaction ID" value="UER00109"/>
</dbReference>
<comment type="subcellular location">
    <subcellularLocation>
        <location evidence="5">Cytoplasm</location>
    </subcellularLocation>
</comment>
<dbReference type="InterPro" id="IPR004636">
    <property type="entry name" value="AcOrn/SuccOrn_fam"/>
</dbReference>
<feature type="binding site" evidence="5">
    <location>
        <position position="272"/>
    </location>
    <ligand>
        <name>pyridoxal 5'-phosphate</name>
        <dbReference type="ChEBI" id="CHEBI:597326"/>
    </ligand>
</feature>
<dbReference type="InterPro" id="IPR015424">
    <property type="entry name" value="PyrdxlP-dep_Trfase"/>
</dbReference>
<comment type="catalytic activity">
    <reaction evidence="5">
        <text>N(2)-acetyl-L-ornithine + 2-oxoglutarate = N-acetyl-L-glutamate 5-semialdehyde + L-glutamate</text>
        <dbReference type="Rhea" id="RHEA:18049"/>
        <dbReference type="ChEBI" id="CHEBI:16810"/>
        <dbReference type="ChEBI" id="CHEBI:29123"/>
        <dbReference type="ChEBI" id="CHEBI:29985"/>
        <dbReference type="ChEBI" id="CHEBI:57805"/>
        <dbReference type="EC" id="2.6.1.11"/>
    </reaction>
</comment>
<keyword evidence="5" id="KW-0963">Cytoplasm</keyword>
<evidence type="ECO:0000256" key="3">
    <source>
        <dbReference type="ARBA" id="ARBA00022679"/>
    </source>
</evidence>
<evidence type="ECO:0000313" key="7">
    <source>
        <dbReference type="Proteomes" id="UP000294919"/>
    </source>
</evidence>
<comment type="miscellaneous">
    <text evidence="5">May also have succinyldiaminopimelate aminotransferase activity, thus carrying out the corresponding step in lysine biosynthesis.</text>
</comment>
<dbReference type="Pfam" id="PF00202">
    <property type="entry name" value="Aminotran_3"/>
    <property type="match status" value="1"/>
</dbReference>
<dbReference type="Gene3D" id="3.90.1150.10">
    <property type="entry name" value="Aspartate Aminotransferase, domain 1"/>
    <property type="match status" value="1"/>
</dbReference>
<dbReference type="InterPro" id="IPR015421">
    <property type="entry name" value="PyrdxlP-dep_Trfase_major"/>
</dbReference>
<evidence type="ECO:0000256" key="1">
    <source>
        <dbReference type="ARBA" id="ARBA00022576"/>
    </source>
</evidence>
<comment type="pathway">
    <text evidence="5">Amino-acid biosynthesis; L-arginine biosynthesis; N(2)-acetyl-L-ornithine from L-glutamate: step 4/4.</text>
</comment>
<dbReference type="FunFam" id="3.40.640.10:FF:000004">
    <property type="entry name" value="Acetylornithine aminotransferase"/>
    <property type="match status" value="1"/>
</dbReference>
<dbReference type="EC" id="2.6.1.11" evidence="5"/>
<dbReference type="RefSeq" id="WP_132246833.1">
    <property type="nucleotide sequence ID" value="NZ_SLWV01000023.1"/>
</dbReference>
<feature type="binding site" evidence="5">
    <location>
        <position position="132"/>
    </location>
    <ligand>
        <name>N(2)-acetyl-L-ornithine</name>
        <dbReference type="ChEBI" id="CHEBI:57805"/>
    </ligand>
</feature>
<dbReference type="GO" id="GO:0003992">
    <property type="term" value="F:N2-acetyl-L-ornithine:2-oxoglutarate 5-aminotransferase activity"/>
    <property type="evidence" value="ECO:0007669"/>
    <property type="project" value="UniProtKB-UniRule"/>
</dbReference>
<feature type="binding site" evidence="5">
    <location>
        <begin position="97"/>
        <end position="98"/>
    </location>
    <ligand>
        <name>pyridoxal 5'-phosphate</name>
        <dbReference type="ChEBI" id="CHEBI:597326"/>
    </ligand>
</feature>
<keyword evidence="2 5" id="KW-0028">Amino-acid biosynthesis</keyword>
<dbReference type="Gene3D" id="3.40.640.10">
    <property type="entry name" value="Type I PLP-dependent aspartate aminotransferase-like (Major domain)"/>
    <property type="match status" value="1"/>
</dbReference>
<protein>
    <recommendedName>
        <fullName evidence="5">Acetylornithine aminotransferase</fullName>
        <shortName evidence="5">ACOAT</shortName>
        <ecNumber evidence="5">2.6.1.11</ecNumber>
    </recommendedName>
</protein>
<evidence type="ECO:0000313" key="6">
    <source>
        <dbReference type="EMBL" id="TCO71062.1"/>
    </source>
</evidence>
<feature type="binding site" evidence="5">
    <location>
        <position position="129"/>
    </location>
    <ligand>
        <name>pyridoxal 5'-phosphate</name>
        <dbReference type="ChEBI" id="CHEBI:597326"/>
    </ligand>
</feature>
<dbReference type="InterPro" id="IPR005814">
    <property type="entry name" value="Aminotrans_3"/>
</dbReference>
<dbReference type="OrthoDB" id="9801052at2"/>
<evidence type="ECO:0000256" key="4">
    <source>
        <dbReference type="ARBA" id="ARBA00022898"/>
    </source>
</evidence>
<dbReference type="InterPro" id="IPR015422">
    <property type="entry name" value="PyrdxlP-dep_Trfase_small"/>
</dbReference>
<keyword evidence="4 5" id="KW-0663">Pyridoxal phosphate</keyword>
<keyword evidence="7" id="KW-1185">Reference proteome</keyword>
<dbReference type="GO" id="GO:0005737">
    <property type="term" value="C:cytoplasm"/>
    <property type="evidence" value="ECO:0007669"/>
    <property type="project" value="UniProtKB-SubCell"/>
</dbReference>
<dbReference type="GO" id="GO:0030170">
    <property type="term" value="F:pyridoxal phosphate binding"/>
    <property type="evidence" value="ECO:0007669"/>
    <property type="project" value="InterPro"/>
</dbReference>
<comment type="similarity">
    <text evidence="5">Belongs to the class-III pyridoxal-phosphate-dependent aminotransferase family. ArgD subfamily.</text>
</comment>
<feature type="modified residue" description="N6-(pyridoxal phosphate)lysine" evidence="5">
    <location>
        <position position="243"/>
    </location>
</feature>
<evidence type="ECO:0000256" key="5">
    <source>
        <dbReference type="HAMAP-Rule" id="MF_01107"/>
    </source>
</evidence>
<dbReference type="GO" id="GO:0006526">
    <property type="term" value="P:L-arginine biosynthetic process"/>
    <property type="evidence" value="ECO:0007669"/>
    <property type="project" value="UniProtKB-UniRule"/>
</dbReference>
<dbReference type="SUPFAM" id="SSF53383">
    <property type="entry name" value="PLP-dependent transferases"/>
    <property type="match status" value="1"/>
</dbReference>
<dbReference type="CDD" id="cd00610">
    <property type="entry name" value="OAT_like"/>
    <property type="match status" value="1"/>
</dbReference>
<sequence>MSKHNIMNTYGRFDVTFEKGIGSKVYDTDGKEYIDFVSGVAVNCLGHSHPAMVAALEAQSKTLIHVSNLYWNKQQLDLAKKLAQNSDHEQVFFCNSGTEAVETGLKLARKYGRIKNNSKNEIIYMKNAFHGRTLGALAVTGQEKYQKDFMPLMEGVKSIEFDDIAALEKNINENTCAVIVEPIQGEGGIIKATKAFLQEARGLCDKFDALLIFDEVQCGIGRVGTLFAYQSFGVIPDIICMAKGLGGGFPIGATLANEKSASAFVPGDHGCTFGGSPLACAVSLAVLEELVDNGIIHGVNEKSKYFVEKLKILQNKYPVIESIQGMGLILGIKVNIDPKMIVGKCFEKGLLLVGAGKDVVRILPPLNVKNEEIDQCITILQDALKEV</sequence>
<dbReference type="NCBIfam" id="TIGR00707">
    <property type="entry name" value="argD"/>
    <property type="match status" value="1"/>
</dbReference>
<comment type="caution">
    <text evidence="5">Lacks conserved residue(s) required for the propagation of feature annotation.</text>
</comment>
<dbReference type="Proteomes" id="UP000294919">
    <property type="component" value="Unassembled WGS sequence"/>
</dbReference>
<dbReference type="PIRSF" id="PIRSF000521">
    <property type="entry name" value="Transaminase_4ab_Lys_Orn"/>
    <property type="match status" value="1"/>
</dbReference>
<keyword evidence="5" id="KW-0055">Arginine biosynthesis</keyword>
<keyword evidence="3 5" id="KW-0808">Transferase</keyword>